<evidence type="ECO:0008006" key="3">
    <source>
        <dbReference type="Google" id="ProtNLM"/>
    </source>
</evidence>
<gene>
    <name evidence="1" type="ORF">AAHA92_02386</name>
</gene>
<organism evidence="1 2">
    <name type="scientific">Salvia divinorum</name>
    <name type="common">Maria pastora</name>
    <name type="synonym">Diviner's sage</name>
    <dbReference type="NCBI Taxonomy" id="28513"/>
    <lineage>
        <taxon>Eukaryota</taxon>
        <taxon>Viridiplantae</taxon>
        <taxon>Streptophyta</taxon>
        <taxon>Embryophyta</taxon>
        <taxon>Tracheophyta</taxon>
        <taxon>Spermatophyta</taxon>
        <taxon>Magnoliopsida</taxon>
        <taxon>eudicotyledons</taxon>
        <taxon>Gunneridae</taxon>
        <taxon>Pentapetalae</taxon>
        <taxon>asterids</taxon>
        <taxon>lamiids</taxon>
        <taxon>Lamiales</taxon>
        <taxon>Lamiaceae</taxon>
        <taxon>Nepetoideae</taxon>
        <taxon>Mentheae</taxon>
        <taxon>Salviinae</taxon>
        <taxon>Salvia</taxon>
        <taxon>Salvia subgen. Calosphace</taxon>
    </lineage>
</organism>
<protein>
    <recommendedName>
        <fullName evidence="3">Zinc finger GRF-type domain-containing protein</fullName>
    </recommendedName>
</protein>
<accession>A0ABD1IH03</accession>
<proteinExistence type="predicted"/>
<evidence type="ECO:0000313" key="2">
    <source>
        <dbReference type="Proteomes" id="UP001567538"/>
    </source>
</evidence>
<name>A0ABD1IH03_SALDI</name>
<comment type="caution">
    <text evidence="1">The sequence shown here is derived from an EMBL/GenBank/DDBJ whole genome shotgun (WGS) entry which is preliminary data.</text>
</comment>
<reference evidence="1 2" key="1">
    <citation type="submission" date="2024-06" db="EMBL/GenBank/DDBJ databases">
        <title>A chromosome level genome sequence of Diviner's sage (Salvia divinorum).</title>
        <authorList>
            <person name="Ford S.A."/>
            <person name="Ro D.-K."/>
            <person name="Ness R.W."/>
            <person name="Phillips M.A."/>
        </authorList>
    </citation>
    <scope>NUCLEOTIDE SEQUENCE [LARGE SCALE GENOMIC DNA]</scope>
    <source>
        <strain evidence="1">SAF-2024a</strain>
        <tissue evidence="1">Leaf</tissue>
    </source>
</reference>
<sequence length="129" mass="14625">MASDIPECACGAGKMELRCAGKAAMHAGRYYLRCPHNGKHPGSFRWFDDFQRQLTNSWSGIGRDKVGHSSHVRVRHTSGDDLSNYDCGKCCRTNRNNEIKAQFVVRLHGIVHVLGRCCDWQDFVKLEWG</sequence>
<keyword evidence="2" id="KW-1185">Reference proteome</keyword>
<dbReference type="Proteomes" id="UP001567538">
    <property type="component" value="Unassembled WGS sequence"/>
</dbReference>
<evidence type="ECO:0000313" key="1">
    <source>
        <dbReference type="EMBL" id="KAL1566828.1"/>
    </source>
</evidence>
<dbReference type="AlphaFoldDB" id="A0ABD1IH03"/>
<dbReference type="EMBL" id="JBEAFC010000002">
    <property type="protein sequence ID" value="KAL1566828.1"/>
    <property type="molecule type" value="Genomic_DNA"/>
</dbReference>